<dbReference type="Proteomes" id="UP000266183">
    <property type="component" value="Chromosome"/>
</dbReference>
<feature type="transmembrane region" description="Helical" evidence="1">
    <location>
        <begin position="76"/>
        <end position="93"/>
    </location>
</feature>
<reference evidence="3" key="1">
    <citation type="submission" date="2018-09" db="EMBL/GenBank/DDBJ databases">
        <title>Chryseolinea sp. KIS68-18 isolated from soil.</title>
        <authorList>
            <person name="Weon H.-Y."/>
            <person name="Kwon S.-W."/>
            <person name="Lee S.A."/>
        </authorList>
    </citation>
    <scope>NUCLEOTIDE SEQUENCE [LARGE SCALE GENOMIC DNA]</scope>
    <source>
        <strain evidence="3">KIS68-18</strain>
    </source>
</reference>
<dbReference type="AlphaFoldDB" id="A0A385SFE8"/>
<evidence type="ECO:0000256" key="1">
    <source>
        <dbReference type="SAM" id="Phobius"/>
    </source>
</evidence>
<keyword evidence="1" id="KW-0812">Transmembrane</keyword>
<accession>A0A385SFE8</accession>
<gene>
    <name evidence="2" type="ORF">D4L85_07500</name>
</gene>
<feature type="transmembrane region" description="Helical" evidence="1">
    <location>
        <begin position="27"/>
        <end position="46"/>
    </location>
</feature>
<dbReference type="RefSeq" id="WP_119753744.1">
    <property type="nucleotide sequence ID" value="NZ_CP032382.1"/>
</dbReference>
<protein>
    <submittedName>
        <fullName evidence="2">Uncharacterized protein</fullName>
    </submittedName>
</protein>
<dbReference type="KEGG" id="chk:D4L85_07500"/>
<proteinExistence type="predicted"/>
<sequence>MIFRSNIAVRTRLLKESERGISTCKKLLYVLAAINLILGLVAGFMADDFPTMISSICLALLFLILTAWADRNPFGAILTAFIVYLTLNVVAIIDNPALLFQGLLFKIIFIVAFVGGIRSARQAGVHRAELEKLKGTGIGNH</sequence>
<evidence type="ECO:0000313" key="3">
    <source>
        <dbReference type="Proteomes" id="UP000266183"/>
    </source>
</evidence>
<keyword evidence="1" id="KW-1133">Transmembrane helix</keyword>
<feature type="transmembrane region" description="Helical" evidence="1">
    <location>
        <begin position="52"/>
        <end position="69"/>
    </location>
</feature>
<keyword evidence="1" id="KW-0472">Membrane</keyword>
<dbReference type="OrthoDB" id="174896at768503"/>
<organism evidence="2 3">
    <name type="scientific">Chryseolinea soli</name>
    <dbReference type="NCBI Taxonomy" id="2321403"/>
    <lineage>
        <taxon>Bacteria</taxon>
        <taxon>Pseudomonadati</taxon>
        <taxon>Bacteroidota</taxon>
        <taxon>Cytophagia</taxon>
        <taxon>Cytophagales</taxon>
        <taxon>Fulvivirgaceae</taxon>
        <taxon>Chryseolinea</taxon>
    </lineage>
</organism>
<name>A0A385SFE8_9BACT</name>
<feature type="transmembrane region" description="Helical" evidence="1">
    <location>
        <begin position="99"/>
        <end position="117"/>
    </location>
</feature>
<dbReference type="EMBL" id="CP032382">
    <property type="protein sequence ID" value="AYB30433.1"/>
    <property type="molecule type" value="Genomic_DNA"/>
</dbReference>
<evidence type="ECO:0000313" key="2">
    <source>
        <dbReference type="EMBL" id="AYB30433.1"/>
    </source>
</evidence>
<keyword evidence="3" id="KW-1185">Reference proteome</keyword>